<dbReference type="FunFam" id="1.25.40.10:FF:000348">
    <property type="entry name" value="Pentatricopeptide repeat-containing protein chloroplastic"/>
    <property type="match status" value="1"/>
</dbReference>
<reference evidence="3 4" key="1">
    <citation type="journal article" date="2023" name="Hortic Res">
        <title>Pangenome of water caltrop reveals structural variations and asymmetric subgenome divergence after allopolyploidization.</title>
        <authorList>
            <person name="Zhang X."/>
            <person name="Chen Y."/>
            <person name="Wang L."/>
            <person name="Yuan Y."/>
            <person name="Fang M."/>
            <person name="Shi L."/>
            <person name="Lu R."/>
            <person name="Comes H.P."/>
            <person name="Ma Y."/>
            <person name="Chen Y."/>
            <person name="Huang G."/>
            <person name="Zhou Y."/>
            <person name="Zheng Z."/>
            <person name="Qiu Y."/>
        </authorList>
    </citation>
    <scope>NUCLEOTIDE SEQUENCE [LARGE SCALE GENOMIC DNA]</scope>
    <source>
        <tissue evidence="3">Roots</tissue>
    </source>
</reference>
<feature type="repeat" description="PPR" evidence="2">
    <location>
        <begin position="278"/>
        <end position="312"/>
    </location>
</feature>
<evidence type="ECO:0000256" key="2">
    <source>
        <dbReference type="PROSITE-ProRule" id="PRU00708"/>
    </source>
</evidence>
<dbReference type="GO" id="GO:0009451">
    <property type="term" value="P:RNA modification"/>
    <property type="evidence" value="ECO:0007669"/>
    <property type="project" value="InterPro"/>
</dbReference>
<name>A0AAN7JBN3_9MYRT</name>
<accession>A0AAN7JBN3</accession>
<dbReference type="PANTHER" id="PTHR47926">
    <property type="entry name" value="PENTATRICOPEPTIDE REPEAT-CONTAINING PROTEIN"/>
    <property type="match status" value="1"/>
</dbReference>
<keyword evidence="1" id="KW-0677">Repeat</keyword>
<keyword evidence="4" id="KW-1185">Reference proteome</keyword>
<feature type="repeat" description="PPR" evidence="2">
    <location>
        <begin position="177"/>
        <end position="211"/>
    </location>
</feature>
<dbReference type="Gene3D" id="1.25.40.10">
    <property type="entry name" value="Tetratricopeptide repeat domain"/>
    <property type="match status" value="5"/>
</dbReference>
<feature type="repeat" description="PPR" evidence="2">
    <location>
        <begin position="379"/>
        <end position="409"/>
    </location>
</feature>
<dbReference type="AlphaFoldDB" id="A0AAN7JBN3"/>
<dbReference type="Pfam" id="PF01535">
    <property type="entry name" value="PPR"/>
    <property type="match status" value="4"/>
</dbReference>
<evidence type="ECO:0000313" key="4">
    <source>
        <dbReference type="Proteomes" id="UP001345219"/>
    </source>
</evidence>
<gene>
    <name evidence="3" type="ORF">SAY87_011728</name>
</gene>
<feature type="repeat" description="PPR" evidence="2">
    <location>
        <begin position="76"/>
        <end position="110"/>
    </location>
</feature>
<feature type="repeat" description="PPR" evidence="2">
    <location>
        <begin position="146"/>
        <end position="176"/>
    </location>
</feature>
<protein>
    <submittedName>
        <fullName evidence="3">Uncharacterized protein</fullName>
    </submittedName>
</protein>
<dbReference type="PANTHER" id="PTHR47926:SF440">
    <property type="entry name" value="REPEAT-CONTAINING PROTEIN, PUTATIVE-RELATED"/>
    <property type="match status" value="1"/>
</dbReference>
<dbReference type="InterPro" id="IPR002885">
    <property type="entry name" value="PPR_rpt"/>
</dbReference>
<dbReference type="PROSITE" id="PS51375">
    <property type="entry name" value="PPR"/>
    <property type="match status" value="6"/>
</dbReference>
<organism evidence="3 4">
    <name type="scientific">Trapa incisa</name>
    <dbReference type="NCBI Taxonomy" id="236973"/>
    <lineage>
        <taxon>Eukaryota</taxon>
        <taxon>Viridiplantae</taxon>
        <taxon>Streptophyta</taxon>
        <taxon>Embryophyta</taxon>
        <taxon>Tracheophyta</taxon>
        <taxon>Spermatophyta</taxon>
        <taxon>Magnoliopsida</taxon>
        <taxon>eudicotyledons</taxon>
        <taxon>Gunneridae</taxon>
        <taxon>Pentapetalae</taxon>
        <taxon>rosids</taxon>
        <taxon>malvids</taxon>
        <taxon>Myrtales</taxon>
        <taxon>Lythraceae</taxon>
        <taxon>Trapa</taxon>
    </lineage>
</organism>
<dbReference type="GO" id="GO:0003723">
    <property type="term" value="F:RNA binding"/>
    <property type="evidence" value="ECO:0007669"/>
    <property type="project" value="InterPro"/>
</dbReference>
<dbReference type="SUPFAM" id="SSF48452">
    <property type="entry name" value="TPR-like"/>
    <property type="match status" value="1"/>
</dbReference>
<evidence type="ECO:0000256" key="1">
    <source>
        <dbReference type="ARBA" id="ARBA00022737"/>
    </source>
</evidence>
<dbReference type="Proteomes" id="UP001345219">
    <property type="component" value="Chromosome 10"/>
</dbReference>
<dbReference type="Pfam" id="PF12854">
    <property type="entry name" value="PPR_1"/>
    <property type="match status" value="1"/>
</dbReference>
<sequence length="613" mass="68418">MPPGGRRLISRLSSFTSSRTQQNDCLADIKELHARLIRTNLHKDPSAISEVVKAYALSPSHIHRASHAFNEIEGPTPTIFNHMIRGFSQCDGTACAIDLYRSMCLRGVAPSNSTFVFLLKACARSGYMDCGEMVHAHALKLGFGQHIFVSNSLIRMYCASGNMKLGRKVFDEMPEKDLVSWNSLICGYSQCNKFREVVSLFDAMRAHDVKADAVTMVKVILACGYLGELEIATRAVEYVHEERVKIDVYLGNTLIDFYGQRGLVELSRPVFDCMHEKNSVSWNAMIKGCTRAGDLSTARALFDEMPRRDVISWTSMITGYAQANSFSDSVRLFQDMMAAKVKPDKFTVASVLSACAHLGSLDVGRAIHNYIRKYNVETDIYVGNALIDMYCKCASVEKALEVFQEMKECKDNVSWTSMVTGLAVNGFAERALELFSDMLSEGIKPTHGTFVGILLACSHAGLVDRGLEFFRSMEEVYGLSPEMKHYGCVVDLLSRSGDLEKAYKFINEMPVTPDMVIWRILLSACKLHGNVALAEIVTRKLLELDPCNSGNYVLLSNAYAGFDRWHDAMNVRGLMEESNVHKPSAWSSIKYNEQPSHGCRDSLLPSLLYMQSK</sequence>
<dbReference type="EMBL" id="JAXIOK010000021">
    <property type="protein sequence ID" value="KAK4745416.1"/>
    <property type="molecule type" value="Genomic_DNA"/>
</dbReference>
<feature type="repeat" description="PPR" evidence="2">
    <location>
        <begin position="411"/>
        <end position="445"/>
    </location>
</feature>
<dbReference type="Pfam" id="PF13041">
    <property type="entry name" value="PPR_2"/>
    <property type="match status" value="3"/>
</dbReference>
<dbReference type="NCBIfam" id="TIGR00756">
    <property type="entry name" value="PPR"/>
    <property type="match status" value="6"/>
</dbReference>
<proteinExistence type="predicted"/>
<evidence type="ECO:0000313" key="3">
    <source>
        <dbReference type="EMBL" id="KAK4745416.1"/>
    </source>
</evidence>
<dbReference type="InterPro" id="IPR046848">
    <property type="entry name" value="E_motif"/>
</dbReference>
<dbReference type="FunFam" id="1.25.40.10:FF:000090">
    <property type="entry name" value="Pentatricopeptide repeat-containing protein, chloroplastic"/>
    <property type="match status" value="1"/>
</dbReference>
<dbReference type="InterPro" id="IPR046960">
    <property type="entry name" value="PPR_At4g14850-like_plant"/>
</dbReference>
<comment type="caution">
    <text evidence="3">The sequence shown here is derived from an EMBL/GenBank/DDBJ whole genome shotgun (WGS) entry which is preliminary data.</text>
</comment>
<dbReference type="InterPro" id="IPR011990">
    <property type="entry name" value="TPR-like_helical_dom_sf"/>
</dbReference>
<dbReference type="Pfam" id="PF20431">
    <property type="entry name" value="E_motif"/>
    <property type="match status" value="1"/>
</dbReference>
<dbReference type="FunFam" id="1.25.40.10:FF:000427">
    <property type="entry name" value="Pentatricopeptide repeat-containing protein chloroplastic"/>
    <property type="match status" value="1"/>
</dbReference>